<sequence length="325" mass="37014">MKDLKIYVESEFAPLKRVVLAQSEFCFPEAGFDEASERFLTEDSMAAYDGAFGVELKEFRPDLQAAWEKEKIEFRRILKKHGVEVLRPRLLTKEEKEINKAAGYANFFCRDPFFVVGDKMIEANMKLTHRINEIFPIQALLQKEAYQNQVYYVGLPTAKRIGLFDQMEGPFLEGGDVLVLGKEVFVGNSGLASNHAGIKWLRNLLSFDGYTVTEIPLHPHILHLDCALSFVNEQLLILCEEAFLDGVPERFKSFGKINVTLHEAQKLITNGLPINESTYVMDPAFTKIGKQLEEKGILVEYVDYQISRSFGGSFRCTTQPLLRKK</sequence>
<accession>A0A0J8G7S5</accession>
<dbReference type="GO" id="GO:0015067">
    <property type="term" value="F:amidinotransferase activity"/>
    <property type="evidence" value="ECO:0007669"/>
    <property type="project" value="InterPro"/>
</dbReference>
<dbReference type="Proteomes" id="UP000052258">
    <property type="component" value="Unassembled WGS sequence"/>
</dbReference>
<evidence type="ECO:0000256" key="2">
    <source>
        <dbReference type="ARBA" id="ARBA00022679"/>
    </source>
</evidence>
<comment type="similarity">
    <text evidence="1">Belongs to the amidinotransferase family.</text>
</comment>
<dbReference type="SUPFAM" id="SSF55909">
    <property type="entry name" value="Pentein"/>
    <property type="match status" value="1"/>
</dbReference>
<dbReference type="EMBL" id="AZHO01000024">
    <property type="protein sequence ID" value="KMT58717.1"/>
    <property type="molecule type" value="Genomic_DNA"/>
</dbReference>
<dbReference type="Pfam" id="PF19420">
    <property type="entry name" value="DDAH_eukar"/>
    <property type="match status" value="1"/>
</dbReference>
<dbReference type="PANTHER" id="PTHR10488:SF1">
    <property type="entry name" value="GLYCINE AMIDINOTRANSFERASE, MITOCHONDRIAL"/>
    <property type="match status" value="1"/>
</dbReference>
<keyword evidence="4" id="KW-1185">Reference proteome</keyword>
<proteinExistence type="inferred from homology"/>
<dbReference type="InterPro" id="IPR033195">
    <property type="entry name" value="AmidinoTrfase"/>
</dbReference>
<name>A0A0J8G7S5_9LIST</name>
<evidence type="ECO:0000313" key="4">
    <source>
        <dbReference type="Proteomes" id="UP000052258"/>
    </source>
</evidence>
<evidence type="ECO:0000256" key="1">
    <source>
        <dbReference type="ARBA" id="ARBA00006943"/>
    </source>
</evidence>
<dbReference type="RefSeq" id="WP_007472218.1">
    <property type="nucleotide sequence ID" value="NZ_KQ130617.1"/>
</dbReference>
<organism evidence="3 4">
    <name type="scientific">Listeria fleischmannii 1991</name>
    <dbReference type="NCBI Taxonomy" id="1430899"/>
    <lineage>
        <taxon>Bacteria</taxon>
        <taxon>Bacillati</taxon>
        <taxon>Bacillota</taxon>
        <taxon>Bacilli</taxon>
        <taxon>Bacillales</taxon>
        <taxon>Listeriaceae</taxon>
        <taxon>Listeria</taxon>
    </lineage>
</organism>
<gene>
    <name evidence="3" type="ORF">X560_1933</name>
</gene>
<dbReference type="PATRIC" id="fig|1430899.3.peg.1976"/>
<comment type="caution">
    <text evidence="3">The sequence shown here is derived from an EMBL/GenBank/DDBJ whole genome shotgun (WGS) entry which is preliminary data.</text>
</comment>
<evidence type="ECO:0000313" key="3">
    <source>
        <dbReference type="EMBL" id="KMT58717.1"/>
    </source>
</evidence>
<dbReference type="PANTHER" id="PTHR10488">
    <property type="entry name" value="GLYCINE AMIDINOTRANSFERASE, MITOCHONDRIAL"/>
    <property type="match status" value="1"/>
</dbReference>
<dbReference type="OrthoDB" id="9814070at2"/>
<reference evidence="3 4" key="1">
    <citation type="journal article" date="2015" name="Genome Biol. Evol.">
        <title>Comparative Genomics of Listeria Sensu Lato: Genus-Wide Differences in Evolutionary Dynamics and the Progressive Gain of Complex, Potentially Pathogenicity-Related Traits through Lateral Gene Transfer.</title>
        <authorList>
            <person name="Chiara M."/>
            <person name="Caruso M."/>
            <person name="D'Erchia A.M."/>
            <person name="Manzari C."/>
            <person name="Fraccalvieri R."/>
            <person name="Goffredo E."/>
            <person name="Latorre L."/>
            <person name="Miccolupo A."/>
            <person name="Padalino I."/>
            <person name="Santagada G."/>
            <person name="Chiocco D."/>
            <person name="Pesole G."/>
            <person name="Horner D.S."/>
            <person name="Parisi A."/>
        </authorList>
    </citation>
    <scope>NUCLEOTIDE SEQUENCE [LARGE SCALE GENOMIC DNA]</scope>
    <source>
        <strain evidence="3 4">1991</strain>
    </source>
</reference>
<keyword evidence="2 3" id="KW-0808">Transferase</keyword>
<protein>
    <submittedName>
        <fullName evidence="3">Amidinotransferase family protein</fullName>
    </submittedName>
</protein>
<dbReference type="Gene3D" id="3.75.10.10">
    <property type="entry name" value="L-arginine/glycine Amidinotransferase, Chain A"/>
    <property type="match status" value="1"/>
</dbReference>
<dbReference type="AlphaFoldDB" id="A0A0J8G7S5"/>